<proteinExistence type="predicted"/>
<dbReference type="EMBL" id="CP014227">
    <property type="protein sequence ID" value="AMD85571.1"/>
    <property type="molecule type" value="Genomic_DNA"/>
</dbReference>
<feature type="domain" description="N-acetyltransferase" evidence="1">
    <location>
        <begin position="9"/>
        <end position="146"/>
    </location>
</feature>
<evidence type="ECO:0000259" key="1">
    <source>
        <dbReference type="PROSITE" id="PS51186"/>
    </source>
</evidence>
<organism evidence="3 5">
    <name type="scientific">Capnocytophaga haemolytica</name>
    <dbReference type="NCBI Taxonomy" id="45243"/>
    <lineage>
        <taxon>Bacteria</taxon>
        <taxon>Pseudomonadati</taxon>
        <taxon>Bacteroidota</taxon>
        <taxon>Flavobacteriia</taxon>
        <taxon>Flavobacteriales</taxon>
        <taxon>Flavobacteriaceae</taxon>
        <taxon>Capnocytophaga</taxon>
    </lineage>
</organism>
<keyword evidence="4" id="KW-1185">Reference proteome</keyword>
<dbReference type="EMBL" id="LT906449">
    <property type="protein sequence ID" value="SNV17019.1"/>
    <property type="molecule type" value="Genomic_DNA"/>
</dbReference>
<dbReference type="AlphaFoldDB" id="A0AAX2H1N6"/>
<dbReference type="CDD" id="cd04301">
    <property type="entry name" value="NAT_SF"/>
    <property type="match status" value="1"/>
</dbReference>
<dbReference type="InterPro" id="IPR000182">
    <property type="entry name" value="GNAT_dom"/>
</dbReference>
<dbReference type="Pfam" id="PF00583">
    <property type="entry name" value="Acetyltransf_1"/>
    <property type="match status" value="1"/>
</dbReference>
<gene>
    <name evidence="2" type="ORF">AXF12_08635</name>
    <name evidence="3" type="ORF">SAMEA44541418_02438</name>
</gene>
<dbReference type="RefSeq" id="WP_066430289.1">
    <property type="nucleotide sequence ID" value="NZ_CP014227.1"/>
</dbReference>
<dbReference type="Proteomes" id="UP000215539">
    <property type="component" value="Chromosome 1"/>
</dbReference>
<dbReference type="InterPro" id="IPR039143">
    <property type="entry name" value="GNPNAT1-like"/>
</dbReference>
<name>A0AAX2H1N6_9FLAO</name>
<evidence type="ECO:0000313" key="5">
    <source>
        <dbReference type="Proteomes" id="UP000215539"/>
    </source>
</evidence>
<dbReference type="SUPFAM" id="SSF55729">
    <property type="entry name" value="Acyl-CoA N-acyltransferases (Nat)"/>
    <property type="match status" value="1"/>
</dbReference>
<reference evidence="3 5" key="2">
    <citation type="submission" date="2017-06" db="EMBL/GenBank/DDBJ databases">
        <authorList>
            <consortium name="Pathogen Informatics"/>
        </authorList>
    </citation>
    <scope>NUCLEOTIDE SEQUENCE [LARGE SCALE GENOMIC DNA]</scope>
    <source>
        <strain evidence="3 5">NCTC12947</strain>
    </source>
</reference>
<dbReference type="Proteomes" id="UP000065822">
    <property type="component" value="Chromosome"/>
</dbReference>
<evidence type="ECO:0000313" key="4">
    <source>
        <dbReference type="Proteomes" id="UP000065822"/>
    </source>
</evidence>
<dbReference type="PANTHER" id="PTHR13355">
    <property type="entry name" value="GLUCOSAMINE 6-PHOSPHATE N-ACETYLTRANSFERASE"/>
    <property type="match status" value="1"/>
</dbReference>
<dbReference type="PANTHER" id="PTHR13355:SF15">
    <property type="entry name" value="GCN5-RELATED N-ACETYLTRANSFERASE 3, CHLOROPLASTIC"/>
    <property type="match status" value="1"/>
</dbReference>
<reference evidence="2 4" key="1">
    <citation type="submission" date="2016-02" db="EMBL/GenBank/DDBJ databases">
        <authorList>
            <person name="Holder M.E."/>
            <person name="Ajami N.J."/>
            <person name="Petrosino J.F."/>
        </authorList>
    </citation>
    <scope>NUCLEOTIDE SEQUENCE [LARGE SCALE GENOMIC DNA]</scope>
    <source>
        <strain evidence="2 4">CCUG 32990</strain>
    </source>
</reference>
<protein>
    <submittedName>
        <fullName evidence="3">Acetyltransferase</fullName>
    </submittedName>
</protein>
<dbReference type="GO" id="GO:0008080">
    <property type="term" value="F:N-acetyltransferase activity"/>
    <property type="evidence" value="ECO:0007669"/>
    <property type="project" value="TreeGrafter"/>
</dbReference>
<evidence type="ECO:0000313" key="3">
    <source>
        <dbReference type="EMBL" id="SNV17019.1"/>
    </source>
</evidence>
<sequence>MITFITKDMLTPQMVDDAHRLFAQLSRRFQQPLNELFEDESKAPYIVGYIEDKRLLAMASMAVYKVTSGYKGWIEDVVVDASVRGKQIGRQLVEQLIAKGKQLGLGEILLFSSPDNQAAINLYESEGFKDKRVNVYVKALKQIYPE</sequence>
<accession>A0AAX2H1N6</accession>
<dbReference type="Gene3D" id="3.40.630.30">
    <property type="match status" value="1"/>
</dbReference>
<dbReference type="PROSITE" id="PS51186">
    <property type="entry name" value="GNAT"/>
    <property type="match status" value="1"/>
</dbReference>
<dbReference type="KEGG" id="chg:AXF12_08635"/>
<evidence type="ECO:0000313" key="2">
    <source>
        <dbReference type="EMBL" id="AMD85571.1"/>
    </source>
</evidence>
<dbReference type="InterPro" id="IPR016181">
    <property type="entry name" value="Acyl_CoA_acyltransferase"/>
</dbReference>